<name>A0A6J4TKQ5_9ACTN</name>
<evidence type="ECO:0000313" key="3">
    <source>
        <dbReference type="EMBL" id="CAA9524974.1"/>
    </source>
</evidence>
<dbReference type="GO" id="GO:0008777">
    <property type="term" value="F:acetylornithine deacetylase activity"/>
    <property type="evidence" value="ECO:0007669"/>
    <property type="project" value="UniProtKB-EC"/>
</dbReference>
<dbReference type="InterPro" id="IPR001261">
    <property type="entry name" value="ArgE/DapE_CS"/>
</dbReference>
<dbReference type="InterPro" id="IPR050072">
    <property type="entry name" value="Peptidase_M20A"/>
</dbReference>
<dbReference type="Gene3D" id="3.30.70.360">
    <property type="match status" value="1"/>
</dbReference>
<dbReference type="PROSITE" id="PS00758">
    <property type="entry name" value="ARGE_DAPE_CPG2_1"/>
    <property type="match status" value="1"/>
</dbReference>
<dbReference type="Pfam" id="PF01546">
    <property type="entry name" value="Peptidase_M20"/>
    <property type="match status" value="1"/>
</dbReference>
<sequence length="444" mass="47880">MPRMSAVDRPTLDADEQALGDEVAARRDDIVALLCELIAFDTTSRRGPEDAPRDEAALQQTLADRLQARGAEIDLFEPAPEDAAGHPLSVEGLGFEGRPQLAARLRGTGGGRSLLLNGHIDVVPARREDGWTQDPFDPQVTDGRVVGRGACDMKGGIAAMVVAAEVLAGTGALRGDLVVCTNTDEESSGVGGLACARRGITGDYTIVTEPSSLEVWPACRGTVYCTIEVPGRAGHAEQEHPHWRDGGAVNAVDKGRFLLDGVDQLRREWRSRLDLRHPLLDPPDIVPTRFVADAGWHVTIPDRAFVDISVLILPQQADAQGWTGDARAEVEHFLRRWCETDSWLAEHPPTFRWHTEVNPSDTPVDTPSVQALLAANAALGLPVQLGGLGSWYDGATFALETGTPALMYGPRAIDWAHTVDEYVPIDDLVACAQGIAVAGWRLCR</sequence>
<dbReference type="Gene3D" id="3.40.630.10">
    <property type="entry name" value="Zn peptidases"/>
    <property type="match status" value="1"/>
</dbReference>
<dbReference type="InterPro" id="IPR002933">
    <property type="entry name" value="Peptidase_M20"/>
</dbReference>
<accession>A0A6J4TKQ5</accession>
<evidence type="ECO:0000256" key="1">
    <source>
        <dbReference type="ARBA" id="ARBA00022801"/>
    </source>
</evidence>
<reference evidence="3" key="1">
    <citation type="submission" date="2020-02" db="EMBL/GenBank/DDBJ databases">
        <authorList>
            <person name="Meier V. D."/>
        </authorList>
    </citation>
    <scope>NUCLEOTIDE SEQUENCE</scope>
    <source>
        <strain evidence="3">AVDCRST_MAG13</strain>
    </source>
</reference>
<keyword evidence="2" id="KW-0862">Zinc</keyword>
<dbReference type="SUPFAM" id="SSF53187">
    <property type="entry name" value="Zn-dependent exopeptidases"/>
    <property type="match status" value="1"/>
</dbReference>
<keyword evidence="1 3" id="KW-0378">Hydrolase</keyword>
<dbReference type="EMBL" id="CADCVO010000569">
    <property type="protein sequence ID" value="CAA9524974.1"/>
    <property type="molecule type" value="Genomic_DNA"/>
</dbReference>
<proteinExistence type="predicted"/>
<evidence type="ECO:0000256" key="2">
    <source>
        <dbReference type="ARBA" id="ARBA00022833"/>
    </source>
</evidence>
<dbReference type="EC" id="3.5.1.16" evidence="3"/>
<protein>
    <submittedName>
        <fullName evidence="3">Acetylornithine deacetylase</fullName>
        <ecNumber evidence="3">3.5.1.16</ecNumber>
    </submittedName>
</protein>
<dbReference type="PANTHER" id="PTHR43808:SF25">
    <property type="entry name" value="PEPTIDASE M20 DIMERISATION DOMAIN-CONTAINING PROTEIN"/>
    <property type="match status" value="1"/>
</dbReference>
<organism evidence="3">
    <name type="scientific">uncultured Solirubrobacteraceae bacterium</name>
    <dbReference type="NCBI Taxonomy" id="1162706"/>
    <lineage>
        <taxon>Bacteria</taxon>
        <taxon>Bacillati</taxon>
        <taxon>Actinomycetota</taxon>
        <taxon>Thermoleophilia</taxon>
        <taxon>Solirubrobacterales</taxon>
        <taxon>Solirubrobacteraceae</taxon>
        <taxon>environmental samples</taxon>
    </lineage>
</organism>
<dbReference type="AlphaFoldDB" id="A0A6J4TKQ5"/>
<dbReference type="PANTHER" id="PTHR43808">
    <property type="entry name" value="ACETYLORNITHINE DEACETYLASE"/>
    <property type="match status" value="1"/>
</dbReference>
<gene>
    <name evidence="3" type="ORF">AVDCRST_MAG13-3655</name>
</gene>